<dbReference type="Gene3D" id="1.10.260.40">
    <property type="entry name" value="lambda repressor-like DNA-binding domains"/>
    <property type="match status" value="1"/>
</dbReference>
<proteinExistence type="predicted"/>
<accession>A0A9D1MR20</accession>
<dbReference type="GO" id="GO:0003677">
    <property type="term" value="F:DNA binding"/>
    <property type="evidence" value="ECO:0007669"/>
    <property type="project" value="InterPro"/>
</dbReference>
<dbReference type="InterPro" id="IPR010982">
    <property type="entry name" value="Lambda_DNA-bd_dom_sf"/>
</dbReference>
<comment type="caution">
    <text evidence="2">The sequence shown here is derived from an EMBL/GenBank/DDBJ whole genome shotgun (WGS) entry which is preliminary data.</text>
</comment>
<sequence>MNREKFLKMLIKQKGYTIKSFATKIGIPYTTLLSMLNGSIGGAAVKTAIKICEELSISVESLKNEDVDESSGYYTSPEAAKMAQELYDNPGMMILFDAARNVPAEDLKAAAELIARMKKQEEHDEE</sequence>
<evidence type="ECO:0000313" key="2">
    <source>
        <dbReference type="EMBL" id="HIU64710.1"/>
    </source>
</evidence>
<evidence type="ECO:0000313" key="3">
    <source>
        <dbReference type="Proteomes" id="UP000824099"/>
    </source>
</evidence>
<dbReference type="Pfam" id="PF01381">
    <property type="entry name" value="HTH_3"/>
    <property type="match status" value="1"/>
</dbReference>
<protein>
    <submittedName>
        <fullName evidence="2">Helix-turn-helix transcriptional regulator</fullName>
    </submittedName>
</protein>
<name>A0A9D1MR20_9FIRM</name>
<reference evidence="2" key="2">
    <citation type="journal article" date="2021" name="PeerJ">
        <title>Extensive microbial diversity within the chicken gut microbiome revealed by metagenomics and culture.</title>
        <authorList>
            <person name="Gilroy R."/>
            <person name="Ravi A."/>
            <person name="Getino M."/>
            <person name="Pursley I."/>
            <person name="Horton D.L."/>
            <person name="Alikhan N.F."/>
            <person name="Baker D."/>
            <person name="Gharbi K."/>
            <person name="Hall N."/>
            <person name="Watson M."/>
            <person name="Adriaenssens E.M."/>
            <person name="Foster-Nyarko E."/>
            <person name="Jarju S."/>
            <person name="Secka A."/>
            <person name="Antonio M."/>
            <person name="Oren A."/>
            <person name="Chaudhuri R.R."/>
            <person name="La Ragione R."/>
            <person name="Hildebrand F."/>
            <person name="Pallen M.J."/>
        </authorList>
    </citation>
    <scope>NUCLEOTIDE SEQUENCE</scope>
    <source>
        <strain evidence="2">CHK160-1198</strain>
    </source>
</reference>
<evidence type="ECO:0000259" key="1">
    <source>
        <dbReference type="PROSITE" id="PS50943"/>
    </source>
</evidence>
<reference evidence="2" key="1">
    <citation type="submission" date="2020-10" db="EMBL/GenBank/DDBJ databases">
        <authorList>
            <person name="Gilroy R."/>
        </authorList>
    </citation>
    <scope>NUCLEOTIDE SEQUENCE</scope>
    <source>
        <strain evidence="2">CHK160-1198</strain>
    </source>
</reference>
<organism evidence="2 3">
    <name type="scientific">Candidatus Avacidaminococcus intestinavium</name>
    <dbReference type="NCBI Taxonomy" id="2840684"/>
    <lineage>
        <taxon>Bacteria</taxon>
        <taxon>Bacillati</taxon>
        <taxon>Bacillota</taxon>
        <taxon>Negativicutes</taxon>
        <taxon>Acidaminococcales</taxon>
        <taxon>Acidaminococcaceae</taxon>
        <taxon>Acidaminococcaceae incertae sedis</taxon>
        <taxon>Candidatus Avacidaminococcus</taxon>
    </lineage>
</organism>
<dbReference type="SMART" id="SM00530">
    <property type="entry name" value="HTH_XRE"/>
    <property type="match status" value="1"/>
</dbReference>
<feature type="domain" description="HTH cro/C1-type" evidence="1">
    <location>
        <begin position="7"/>
        <end position="62"/>
    </location>
</feature>
<dbReference type="AlphaFoldDB" id="A0A9D1MR20"/>
<dbReference type="EMBL" id="DVNI01000112">
    <property type="protein sequence ID" value="HIU64710.1"/>
    <property type="molecule type" value="Genomic_DNA"/>
</dbReference>
<dbReference type="Proteomes" id="UP000824099">
    <property type="component" value="Unassembled WGS sequence"/>
</dbReference>
<dbReference type="SUPFAM" id="SSF47413">
    <property type="entry name" value="lambda repressor-like DNA-binding domains"/>
    <property type="match status" value="1"/>
</dbReference>
<dbReference type="InterPro" id="IPR001387">
    <property type="entry name" value="Cro/C1-type_HTH"/>
</dbReference>
<dbReference type="PROSITE" id="PS50943">
    <property type="entry name" value="HTH_CROC1"/>
    <property type="match status" value="1"/>
</dbReference>
<gene>
    <name evidence="2" type="ORF">IAB06_06735</name>
</gene>